<evidence type="ECO:0000313" key="3">
    <source>
        <dbReference type="Proteomes" id="UP001296776"/>
    </source>
</evidence>
<evidence type="ECO:0000313" key="2">
    <source>
        <dbReference type="EMBL" id="MBK1707082.1"/>
    </source>
</evidence>
<name>A0AAJ0UAH0_9GAMM</name>
<sequence>MNAIEFDALPEQRSIHLPEEVPDGVRLRVVLLWEHPGAKEDDLKTLFASTTEGLTDEDLGRPSDLGRDLQWGIGSTPTSGRSFRRANELMPA</sequence>
<accession>A0AAJ0UAH0</accession>
<gene>
    <name evidence="2" type="ORF">CKO40_21740</name>
</gene>
<dbReference type="RefSeq" id="WP_200348562.1">
    <property type="nucleotide sequence ID" value="NZ_NRSJ01000063.1"/>
</dbReference>
<organism evidence="2 3">
    <name type="scientific">Halochromatium glycolicum</name>
    <dbReference type="NCBI Taxonomy" id="85075"/>
    <lineage>
        <taxon>Bacteria</taxon>
        <taxon>Pseudomonadati</taxon>
        <taxon>Pseudomonadota</taxon>
        <taxon>Gammaproteobacteria</taxon>
        <taxon>Chromatiales</taxon>
        <taxon>Chromatiaceae</taxon>
        <taxon>Halochromatium</taxon>
    </lineage>
</organism>
<protein>
    <submittedName>
        <fullName evidence="2">Uncharacterized protein</fullName>
    </submittedName>
</protein>
<dbReference type="Proteomes" id="UP001296776">
    <property type="component" value="Unassembled WGS sequence"/>
</dbReference>
<reference evidence="2" key="1">
    <citation type="submission" date="2017-08" db="EMBL/GenBank/DDBJ databases">
        <authorList>
            <person name="Imhoff J.F."/>
            <person name="Rahn T."/>
            <person name="Kuenzel S."/>
            <person name="Neulinger S.C."/>
        </authorList>
    </citation>
    <scope>NUCLEOTIDE SEQUENCE</scope>
    <source>
        <strain evidence="2">DSM 11080</strain>
    </source>
</reference>
<dbReference type="AlphaFoldDB" id="A0AAJ0UAH0"/>
<comment type="caution">
    <text evidence="2">The sequence shown here is derived from an EMBL/GenBank/DDBJ whole genome shotgun (WGS) entry which is preliminary data.</text>
</comment>
<reference evidence="2" key="2">
    <citation type="journal article" date="2020" name="Microorganisms">
        <title>Osmotic Adaptation and Compatible Solute Biosynthesis of Phototrophic Bacteria as Revealed from Genome Analyses.</title>
        <authorList>
            <person name="Imhoff J.F."/>
            <person name="Rahn T."/>
            <person name="Kunzel S."/>
            <person name="Keller A."/>
            <person name="Neulinger S.C."/>
        </authorList>
    </citation>
    <scope>NUCLEOTIDE SEQUENCE</scope>
    <source>
        <strain evidence="2">DSM 11080</strain>
    </source>
</reference>
<evidence type="ECO:0000256" key="1">
    <source>
        <dbReference type="SAM" id="MobiDB-lite"/>
    </source>
</evidence>
<feature type="region of interest" description="Disordered" evidence="1">
    <location>
        <begin position="54"/>
        <end position="92"/>
    </location>
</feature>
<proteinExistence type="predicted"/>
<dbReference type="EMBL" id="NRSJ01000063">
    <property type="protein sequence ID" value="MBK1707082.1"/>
    <property type="molecule type" value="Genomic_DNA"/>
</dbReference>
<keyword evidence="3" id="KW-1185">Reference proteome</keyword>
<feature type="compositionally biased region" description="Basic and acidic residues" evidence="1">
    <location>
        <begin position="58"/>
        <end position="67"/>
    </location>
</feature>